<reference evidence="2 3" key="1">
    <citation type="submission" date="2024-01" db="EMBL/GenBank/DDBJ databases">
        <title>Genome assemblies of Stephania.</title>
        <authorList>
            <person name="Yang L."/>
        </authorList>
    </citation>
    <scope>NUCLEOTIDE SEQUENCE [LARGE SCALE GENOMIC DNA]</scope>
    <source>
        <strain evidence="2">JXDWG</strain>
        <tissue evidence="2">Leaf</tissue>
    </source>
</reference>
<protein>
    <submittedName>
        <fullName evidence="2">Uncharacterized protein</fullName>
    </submittedName>
</protein>
<evidence type="ECO:0000313" key="2">
    <source>
        <dbReference type="EMBL" id="KAK9095497.1"/>
    </source>
</evidence>
<dbReference type="Proteomes" id="UP001419268">
    <property type="component" value="Unassembled WGS sequence"/>
</dbReference>
<sequence length="156" mass="16770">MAGGLRKLTPPWGADALCRVDTSFSGCPGPSQKAPFMALESIKGLPPSTGDRGRLELRRVRTAGWPAAAWRGQHDAEAWISGSRSVGGQRREQRGGGQRRELALWRDRRRDAAAGQQCSGAAVTRSIGAARTASVPAAAAVWRRELRLADERISRG</sequence>
<evidence type="ECO:0000313" key="3">
    <source>
        <dbReference type="Proteomes" id="UP001419268"/>
    </source>
</evidence>
<accession>A0AAP0EPC1</accession>
<evidence type="ECO:0000256" key="1">
    <source>
        <dbReference type="SAM" id="MobiDB-lite"/>
    </source>
</evidence>
<keyword evidence="3" id="KW-1185">Reference proteome</keyword>
<feature type="compositionally biased region" description="Basic and acidic residues" evidence="1">
    <location>
        <begin position="89"/>
        <end position="100"/>
    </location>
</feature>
<gene>
    <name evidence="2" type="ORF">Scep_026966</name>
</gene>
<name>A0AAP0EPC1_9MAGN</name>
<proteinExistence type="predicted"/>
<feature type="region of interest" description="Disordered" evidence="1">
    <location>
        <begin position="81"/>
        <end position="100"/>
    </location>
</feature>
<dbReference type="AlphaFoldDB" id="A0AAP0EPC1"/>
<organism evidence="2 3">
    <name type="scientific">Stephania cephalantha</name>
    <dbReference type="NCBI Taxonomy" id="152367"/>
    <lineage>
        <taxon>Eukaryota</taxon>
        <taxon>Viridiplantae</taxon>
        <taxon>Streptophyta</taxon>
        <taxon>Embryophyta</taxon>
        <taxon>Tracheophyta</taxon>
        <taxon>Spermatophyta</taxon>
        <taxon>Magnoliopsida</taxon>
        <taxon>Ranunculales</taxon>
        <taxon>Menispermaceae</taxon>
        <taxon>Menispermoideae</taxon>
        <taxon>Cissampelideae</taxon>
        <taxon>Stephania</taxon>
    </lineage>
</organism>
<dbReference type="EMBL" id="JBBNAG010000011">
    <property type="protein sequence ID" value="KAK9095497.1"/>
    <property type="molecule type" value="Genomic_DNA"/>
</dbReference>
<comment type="caution">
    <text evidence="2">The sequence shown here is derived from an EMBL/GenBank/DDBJ whole genome shotgun (WGS) entry which is preliminary data.</text>
</comment>